<comment type="caution">
    <text evidence="2">The sequence shown here is derived from an EMBL/GenBank/DDBJ whole genome shotgun (WGS) entry which is preliminary data.</text>
</comment>
<evidence type="ECO:0008006" key="4">
    <source>
        <dbReference type="Google" id="ProtNLM"/>
    </source>
</evidence>
<accession>A0A8T1XDD9</accession>
<dbReference type="Proteomes" id="UP000694240">
    <property type="component" value="Chromosome 13"/>
</dbReference>
<feature type="transmembrane region" description="Helical" evidence="1">
    <location>
        <begin position="59"/>
        <end position="85"/>
    </location>
</feature>
<evidence type="ECO:0000313" key="3">
    <source>
        <dbReference type="Proteomes" id="UP000694240"/>
    </source>
</evidence>
<reference evidence="2 3" key="1">
    <citation type="submission" date="2020-12" db="EMBL/GenBank/DDBJ databases">
        <title>Concerted genomic and epigenomic changes stabilize Arabidopsis allopolyploids.</title>
        <authorList>
            <person name="Chen Z."/>
        </authorList>
    </citation>
    <scope>NUCLEOTIDE SEQUENCE [LARGE SCALE GENOMIC DNA]</scope>
    <source>
        <strain evidence="2">Allo738</strain>
        <tissue evidence="2">Leaf</tissue>
    </source>
</reference>
<dbReference type="AlphaFoldDB" id="A0A8T1XDD9"/>
<keyword evidence="1" id="KW-0812">Transmembrane</keyword>
<organism evidence="2 3">
    <name type="scientific">Arabidopsis thaliana x Arabidopsis arenosa</name>
    <dbReference type="NCBI Taxonomy" id="1240361"/>
    <lineage>
        <taxon>Eukaryota</taxon>
        <taxon>Viridiplantae</taxon>
        <taxon>Streptophyta</taxon>
        <taxon>Embryophyta</taxon>
        <taxon>Tracheophyta</taxon>
        <taxon>Spermatophyta</taxon>
        <taxon>Magnoliopsida</taxon>
        <taxon>eudicotyledons</taxon>
        <taxon>Gunneridae</taxon>
        <taxon>Pentapetalae</taxon>
        <taxon>rosids</taxon>
        <taxon>malvids</taxon>
        <taxon>Brassicales</taxon>
        <taxon>Brassicaceae</taxon>
        <taxon>Camelineae</taxon>
        <taxon>Arabidopsis</taxon>
    </lineage>
</organism>
<dbReference type="EMBL" id="JAEFBK010000013">
    <property type="protein sequence ID" value="KAG7532486.1"/>
    <property type="molecule type" value="Genomic_DNA"/>
</dbReference>
<keyword evidence="1" id="KW-1133">Transmembrane helix</keyword>
<evidence type="ECO:0000313" key="2">
    <source>
        <dbReference type="EMBL" id="KAG7532486.1"/>
    </source>
</evidence>
<proteinExistence type="predicted"/>
<gene>
    <name evidence="2" type="ORF">ISN45_Aa08g001630</name>
</gene>
<name>A0A8T1XDD9_9BRAS</name>
<keyword evidence="1" id="KW-0472">Membrane</keyword>
<evidence type="ECO:0000256" key="1">
    <source>
        <dbReference type="SAM" id="Phobius"/>
    </source>
</evidence>
<protein>
    <recommendedName>
        <fullName evidence="4">Transmembrane protein</fullName>
    </recommendedName>
</protein>
<sequence>MMSLPTVDPAMAKEFVCFPANSIDFLFQLVMVLGDGFQRLCGFCDLHASCCPPHLHQDLFVLALFLSGFWVVSLPLFELVILSGWSFWLENFSHMSSCFVAFKS</sequence>
<keyword evidence="3" id="KW-1185">Reference proteome</keyword>